<feature type="transmembrane region" description="Helical" evidence="1">
    <location>
        <begin position="54"/>
        <end position="72"/>
    </location>
</feature>
<reference evidence="2" key="1">
    <citation type="journal article" date="2015" name="Nature">
        <title>Complex archaea that bridge the gap between prokaryotes and eukaryotes.</title>
        <authorList>
            <person name="Spang A."/>
            <person name="Saw J.H."/>
            <person name="Jorgensen S.L."/>
            <person name="Zaremba-Niedzwiedzka K."/>
            <person name="Martijn J."/>
            <person name="Lind A.E."/>
            <person name="van Eijk R."/>
            <person name="Schleper C."/>
            <person name="Guy L."/>
            <person name="Ettema T.J."/>
        </authorList>
    </citation>
    <scope>NUCLEOTIDE SEQUENCE</scope>
</reference>
<sequence>GALLGAYRDNEFIKYDDDVDLDVFEEILLLNYDELCENLIKSGFIVRSRKMRKIFGILVLISLICFFVQVGVPRDVDAKQFAEHTPAGKAGLVAASVVSSAVYLPFKAAYAVLGGITSGLTYGVTLAKESETANRIAVKSFTGDWYIHPNILTSEEELNFSGPDDVFP</sequence>
<dbReference type="EMBL" id="LAZR01048320">
    <property type="protein sequence ID" value="KKK92204.1"/>
    <property type="molecule type" value="Genomic_DNA"/>
</dbReference>
<accession>A0A0F9BNN2</accession>
<comment type="caution">
    <text evidence="2">The sequence shown here is derived from an EMBL/GenBank/DDBJ whole genome shotgun (WGS) entry which is preliminary data.</text>
</comment>
<keyword evidence="1" id="KW-0472">Membrane</keyword>
<evidence type="ECO:0000313" key="2">
    <source>
        <dbReference type="EMBL" id="KKK92204.1"/>
    </source>
</evidence>
<proteinExistence type="predicted"/>
<gene>
    <name evidence="2" type="ORF">LCGC14_2705280</name>
</gene>
<organism evidence="2">
    <name type="scientific">marine sediment metagenome</name>
    <dbReference type="NCBI Taxonomy" id="412755"/>
    <lineage>
        <taxon>unclassified sequences</taxon>
        <taxon>metagenomes</taxon>
        <taxon>ecological metagenomes</taxon>
    </lineage>
</organism>
<protein>
    <submittedName>
        <fullName evidence="2">Uncharacterized protein</fullName>
    </submittedName>
</protein>
<keyword evidence="1" id="KW-1133">Transmembrane helix</keyword>
<keyword evidence="1" id="KW-0812">Transmembrane</keyword>
<name>A0A0F9BNN2_9ZZZZ</name>
<feature type="non-terminal residue" evidence="2">
    <location>
        <position position="1"/>
    </location>
</feature>
<feature type="transmembrane region" description="Helical" evidence="1">
    <location>
        <begin position="92"/>
        <end position="113"/>
    </location>
</feature>
<dbReference type="AlphaFoldDB" id="A0A0F9BNN2"/>
<evidence type="ECO:0000256" key="1">
    <source>
        <dbReference type="SAM" id="Phobius"/>
    </source>
</evidence>